<evidence type="ECO:0000256" key="4">
    <source>
        <dbReference type="SAM" id="MobiDB-lite"/>
    </source>
</evidence>
<dbReference type="AlphaFoldDB" id="A0A914KT73"/>
<feature type="domain" description="Suppressor of forked" evidence="5">
    <location>
        <begin position="5"/>
        <end position="525"/>
    </location>
</feature>
<sequence>MVLSPERRIELNPFDVDAWNLLLRESQARPIDQVRGFYERLVSQFNNAGRYWKAYIEHELRAKNFENVEKIFERCLVRVLNVDLWKCYVFYVRETKGHLASFREQMAKTYDFAIDKVGMDFQSYSIYNDCVTFLKQQEVKGQYAENQKITAIRKIFKKGLVTPMANIEQLWNDYCSFEKSVNPALAEKMISDIKKDYLNACKVTKQYEQIVRGINRQAISIPPRGTTTEIKQAELWRKYIQWEKSNPLNTEEYGQYARRVIYSYEQALLCLGYMPDIWYEAAFFQQQAAQRLAEKGDVKLSTAMYNDIIHLYEKAVSGLMKSNQMLHFAYADFEEERRKYDNAKKIYDRLLSQQSVDPSLTYIQLMKFIRRTEGLKQARLVFKRAREDKRNNFHVYVAAAYMEYYCSKEPEIAKRIFDLGLRKFSKDPEYALAYVDFLSNLNEETNTRVVFERLLNSENALAPENSGEIWDKYLDFESQVGDLTSILNVDQRRRATNPHSEEHNSLWLIDRYKFLNLTPCTLDELKLMGYSLKCSKHISLSGHSHNIPSTATQNGHLKPTQIQNISSSTNIGTNLLELGAAYARPDTSQMLPFKPKLPPAAYHPVPGGVFPPPLIISQLLQLLPPPRSFTGPYVDIEELVKSLGSFNREPPRVNLKEGPSLDPNATFDDYRAADVKKELYQLLNTTTDPIVLMASSEYQQQQQSIIGSRKRTFNNTGDSDSEDESQRQALGGDLYKSRMQIKTVK</sequence>
<comment type="subcellular location">
    <subcellularLocation>
        <location evidence="1">Nucleus</location>
    </subcellularLocation>
</comment>
<feature type="region of interest" description="Disordered" evidence="4">
    <location>
        <begin position="703"/>
        <end position="734"/>
    </location>
</feature>
<dbReference type="PANTHER" id="PTHR19980">
    <property type="entry name" value="RNA CLEAVAGE STIMULATION FACTOR"/>
    <property type="match status" value="1"/>
</dbReference>
<protein>
    <submittedName>
        <fullName evidence="7">Suppressor of forked domain-containing protein</fullName>
    </submittedName>
</protein>
<accession>A0A914KT73</accession>
<keyword evidence="3" id="KW-0539">Nucleus</keyword>
<dbReference type="Proteomes" id="UP000887563">
    <property type="component" value="Unplaced"/>
</dbReference>
<dbReference type="InterPro" id="IPR011990">
    <property type="entry name" value="TPR-like_helical_dom_sf"/>
</dbReference>
<evidence type="ECO:0000313" key="6">
    <source>
        <dbReference type="Proteomes" id="UP000887563"/>
    </source>
</evidence>
<dbReference type="InterPro" id="IPR045243">
    <property type="entry name" value="Rna14-like"/>
</dbReference>
<dbReference type="SUPFAM" id="SSF48452">
    <property type="entry name" value="TPR-like"/>
    <property type="match status" value="1"/>
</dbReference>
<evidence type="ECO:0000313" key="7">
    <source>
        <dbReference type="WBParaSite" id="Minc3s00105g04706"/>
    </source>
</evidence>
<evidence type="ECO:0000256" key="3">
    <source>
        <dbReference type="ARBA" id="ARBA00023242"/>
    </source>
</evidence>
<dbReference type="GO" id="GO:0031124">
    <property type="term" value="P:mRNA 3'-end processing"/>
    <property type="evidence" value="ECO:0007669"/>
    <property type="project" value="InterPro"/>
</dbReference>
<dbReference type="WBParaSite" id="Minc3s00105g04706">
    <property type="protein sequence ID" value="Minc3s00105g04706"/>
    <property type="gene ID" value="Minc3s00105g04706"/>
</dbReference>
<dbReference type="Gene3D" id="1.25.40.1040">
    <property type="match status" value="1"/>
</dbReference>
<evidence type="ECO:0000256" key="1">
    <source>
        <dbReference type="ARBA" id="ARBA00004123"/>
    </source>
</evidence>
<dbReference type="InterPro" id="IPR008847">
    <property type="entry name" value="Suf"/>
</dbReference>
<dbReference type="SMART" id="SM00386">
    <property type="entry name" value="HAT"/>
    <property type="match status" value="10"/>
</dbReference>
<name>A0A914KT73_MELIC</name>
<organism evidence="6 7">
    <name type="scientific">Meloidogyne incognita</name>
    <name type="common">Southern root-knot nematode worm</name>
    <name type="synonym">Oxyuris incognita</name>
    <dbReference type="NCBI Taxonomy" id="6306"/>
    <lineage>
        <taxon>Eukaryota</taxon>
        <taxon>Metazoa</taxon>
        <taxon>Ecdysozoa</taxon>
        <taxon>Nematoda</taxon>
        <taxon>Chromadorea</taxon>
        <taxon>Rhabditida</taxon>
        <taxon>Tylenchina</taxon>
        <taxon>Tylenchomorpha</taxon>
        <taxon>Tylenchoidea</taxon>
        <taxon>Meloidogynidae</taxon>
        <taxon>Meloidogyninae</taxon>
        <taxon>Meloidogyne</taxon>
        <taxon>Meloidogyne incognita group</taxon>
    </lineage>
</organism>
<dbReference type="GO" id="GO:0005634">
    <property type="term" value="C:nucleus"/>
    <property type="evidence" value="ECO:0007669"/>
    <property type="project" value="UniProtKB-SubCell"/>
</dbReference>
<evidence type="ECO:0000259" key="5">
    <source>
        <dbReference type="Pfam" id="PF05843"/>
    </source>
</evidence>
<reference evidence="7" key="1">
    <citation type="submission" date="2022-11" db="UniProtKB">
        <authorList>
            <consortium name="WormBaseParasite"/>
        </authorList>
    </citation>
    <scope>IDENTIFICATION</scope>
</reference>
<evidence type="ECO:0000256" key="2">
    <source>
        <dbReference type="ARBA" id="ARBA00022737"/>
    </source>
</evidence>
<keyword evidence="2" id="KW-0677">Repeat</keyword>
<keyword evidence="6" id="KW-1185">Reference proteome</keyword>
<proteinExistence type="predicted"/>
<dbReference type="Pfam" id="PF05843">
    <property type="entry name" value="Suf"/>
    <property type="match status" value="1"/>
</dbReference>
<dbReference type="InterPro" id="IPR003107">
    <property type="entry name" value="HAT"/>
</dbReference>
<dbReference type="PANTHER" id="PTHR19980:SF0">
    <property type="entry name" value="CLEAVAGE STIMULATION FACTOR SUBUNIT 3"/>
    <property type="match status" value="1"/>
</dbReference>
<dbReference type="GO" id="GO:0003729">
    <property type="term" value="F:mRNA binding"/>
    <property type="evidence" value="ECO:0007669"/>
    <property type="project" value="TreeGrafter"/>
</dbReference>